<organism evidence="2 3">
    <name type="scientific">Actinokineospora alba</name>
    <dbReference type="NCBI Taxonomy" id="504798"/>
    <lineage>
        <taxon>Bacteria</taxon>
        <taxon>Bacillati</taxon>
        <taxon>Actinomycetota</taxon>
        <taxon>Actinomycetes</taxon>
        <taxon>Pseudonocardiales</taxon>
        <taxon>Pseudonocardiaceae</taxon>
        <taxon>Actinokineospora</taxon>
    </lineage>
</organism>
<dbReference type="STRING" id="504798.SAMN05421871_109186"/>
<sequence>MGSLDASHKWVITPTSTSQTGRAPRWLGSLADVGHPAALALPHPTRPGCLSAANPRRLRGGPSAPCSTSNALATSGSIARPAPVKPAWPWIASTSGDRHADMFWFVPDPDPPDDDGKSATGPHAELPAVRDTSPTTATFAWNGFGIPGNADPDLRPRCRRWFAGTIWLAAARSLAPAVPPRASSSVDRRWPPADLTRPAGPRGDAHPAAPRPPPPRFHGLPKDAPFACERIVVGLAVPGQTPTTAPRTTTPSTPPSCSTFLETLRAARPAPKSGG</sequence>
<feature type="region of interest" description="Disordered" evidence="1">
    <location>
        <begin position="177"/>
        <end position="223"/>
    </location>
</feature>
<feature type="compositionally biased region" description="Low complexity" evidence="1">
    <location>
        <begin position="241"/>
        <end position="257"/>
    </location>
</feature>
<evidence type="ECO:0000256" key="1">
    <source>
        <dbReference type="SAM" id="MobiDB-lite"/>
    </source>
</evidence>
<evidence type="ECO:0000313" key="3">
    <source>
        <dbReference type="Proteomes" id="UP000199651"/>
    </source>
</evidence>
<feature type="region of interest" description="Disordered" evidence="1">
    <location>
        <begin position="108"/>
        <end position="129"/>
    </location>
</feature>
<feature type="region of interest" description="Disordered" evidence="1">
    <location>
        <begin position="54"/>
        <end position="77"/>
    </location>
</feature>
<dbReference type="Proteomes" id="UP000199651">
    <property type="component" value="Unassembled WGS sequence"/>
</dbReference>
<dbReference type="EMBL" id="FNJB01000004">
    <property type="protein sequence ID" value="SDO66391.1"/>
    <property type="molecule type" value="Genomic_DNA"/>
</dbReference>
<evidence type="ECO:0000313" key="2">
    <source>
        <dbReference type="EMBL" id="SDO66391.1"/>
    </source>
</evidence>
<proteinExistence type="predicted"/>
<keyword evidence="3" id="KW-1185">Reference proteome</keyword>
<feature type="region of interest" description="Disordered" evidence="1">
    <location>
        <begin position="236"/>
        <end position="257"/>
    </location>
</feature>
<reference evidence="3" key="1">
    <citation type="submission" date="2016-10" db="EMBL/GenBank/DDBJ databases">
        <authorList>
            <person name="Varghese N."/>
            <person name="Submissions S."/>
        </authorList>
    </citation>
    <scope>NUCLEOTIDE SEQUENCE [LARGE SCALE GENOMIC DNA]</scope>
    <source>
        <strain evidence="3">IBRC-M 10655</strain>
    </source>
</reference>
<feature type="region of interest" description="Disordered" evidence="1">
    <location>
        <begin position="1"/>
        <end position="23"/>
    </location>
</feature>
<name>A0A1H0LEG7_9PSEU</name>
<accession>A0A1H0LEG7</accession>
<protein>
    <submittedName>
        <fullName evidence="2">Uncharacterized protein</fullName>
    </submittedName>
</protein>
<feature type="compositionally biased region" description="Polar residues" evidence="1">
    <location>
        <begin position="65"/>
        <end position="77"/>
    </location>
</feature>
<dbReference type="AlphaFoldDB" id="A0A1H0LEG7"/>
<feature type="compositionally biased region" description="Low complexity" evidence="1">
    <location>
        <begin position="197"/>
        <end position="208"/>
    </location>
</feature>
<gene>
    <name evidence="2" type="ORF">SAMN05192558_104111</name>
</gene>